<feature type="transmembrane region" description="Helical" evidence="2">
    <location>
        <begin position="118"/>
        <end position="138"/>
    </location>
</feature>
<evidence type="ECO:0000256" key="1">
    <source>
        <dbReference type="SAM" id="MobiDB-lite"/>
    </source>
</evidence>
<dbReference type="RefSeq" id="WP_052419409.1">
    <property type="nucleotide sequence ID" value="NZ_FZOL01000013.1"/>
</dbReference>
<dbReference type="Gene3D" id="2.180.10.10">
    <property type="entry name" value="RHS repeat-associated core"/>
    <property type="match status" value="1"/>
</dbReference>
<dbReference type="AlphaFoldDB" id="A0A239GQX9"/>
<protein>
    <submittedName>
        <fullName evidence="3">RHS repeat-associated core domain-containing protein</fullName>
    </submittedName>
</protein>
<name>A0A239GQX9_9PSED</name>
<dbReference type="EMBL" id="FZOL01000013">
    <property type="protein sequence ID" value="SNS71371.1"/>
    <property type="molecule type" value="Genomic_DNA"/>
</dbReference>
<organism evidence="3 4">
    <name type="scientific">Pseudomonas japonica</name>
    <dbReference type="NCBI Taxonomy" id="256466"/>
    <lineage>
        <taxon>Bacteria</taxon>
        <taxon>Pseudomonadati</taxon>
        <taxon>Pseudomonadota</taxon>
        <taxon>Gammaproteobacteria</taxon>
        <taxon>Pseudomonadales</taxon>
        <taxon>Pseudomonadaceae</taxon>
        <taxon>Pseudomonas</taxon>
    </lineage>
</organism>
<dbReference type="NCBIfam" id="TIGR03696">
    <property type="entry name" value="Rhs_assc_core"/>
    <property type="match status" value="1"/>
</dbReference>
<feature type="compositionally biased region" description="Pro residues" evidence="1">
    <location>
        <begin position="196"/>
        <end position="216"/>
    </location>
</feature>
<keyword evidence="4" id="KW-1185">Reference proteome</keyword>
<evidence type="ECO:0000256" key="2">
    <source>
        <dbReference type="SAM" id="Phobius"/>
    </source>
</evidence>
<dbReference type="SUPFAM" id="SSF56399">
    <property type="entry name" value="ADP-ribosylation"/>
    <property type="match status" value="1"/>
</dbReference>
<dbReference type="InterPro" id="IPR022385">
    <property type="entry name" value="Rhs_assc_core"/>
</dbReference>
<feature type="region of interest" description="Disordered" evidence="1">
    <location>
        <begin position="174"/>
        <end position="294"/>
    </location>
</feature>
<reference evidence="4" key="1">
    <citation type="submission" date="2017-06" db="EMBL/GenBank/DDBJ databases">
        <authorList>
            <person name="Varghese N."/>
            <person name="Submissions S."/>
        </authorList>
    </citation>
    <scope>NUCLEOTIDE SEQUENCE [LARGE SCALE GENOMIC DNA]</scope>
    <source>
        <strain evidence="4">DSM 22348</strain>
    </source>
</reference>
<proteinExistence type="predicted"/>
<dbReference type="Proteomes" id="UP000198407">
    <property type="component" value="Unassembled WGS sequence"/>
</dbReference>
<feature type="transmembrane region" description="Helical" evidence="2">
    <location>
        <begin position="144"/>
        <end position="165"/>
    </location>
</feature>
<evidence type="ECO:0000313" key="3">
    <source>
        <dbReference type="EMBL" id="SNS71371.1"/>
    </source>
</evidence>
<keyword evidence="2" id="KW-0472">Membrane</keyword>
<dbReference type="STRING" id="1215104.GCA_000730585_03753"/>
<keyword evidence="2" id="KW-1133">Transmembrane helix</keyword>
<sequence>MQSARFTPARSLLLAANRLNTPMVEMHGQRRLVRCFCAYGTHSAARDAVGLLGFNGEYLEHGDLYILGSYRAYSPALRRFHQPDNLSPFGAGGLNAYAYCVGDPVNHIDPDGHKTLQWVFGISSVSMLGALAGSITSRGVGQEVLITLTMITAFSMFVSGGMMLFKRQSVSGRAGLRRQEPSARSFPSVPDNWDLDPPPGYFTSGPPLPHGSPPPVHKARPMSRSSSTSTLFDLDRTPPASPRDFRGTSLDNLQGSLSRASRESGYITAPSSPAVSIRGQRSLRRRSSASDLGY</sequence>
<feature type="compositionally biased region" description="Polar residues" evidence="1">
    <location>
        <begin position="249"/>
        <end position="259"/>
    </location>
</feature>
<accession>A0A239GQX9</accession>
<evidence type="ECO:0000313" key="4">
    <source>
        <dbReference type="Proteomes" id="UP000198407"/>
    </source>
</evidence>
<gene>
    <name evidence="3" type="ORF">SAMN05444352_113115</name>
</gene>
<keyword evidence="2" id="KW-0812">Transmembrane</keyword>